<sequence length="84" mass="8957">MPFFENPIQLDAGEGLRALVAEGGATELGHVFAWLLDQIDPIPAGEIFTVRTTGTTTLVANTWTTVPLTFSQQIPAGTWAVVGM</sequence>
<protein>
    <submittedName>
        <fullName evidence="1">Uncharacterized protein</fullName>
    </submittedName>
</protein>
<evidence type="ECO:0000313" key="1">
    <source>
        <dbReference type="EMBL" id="KKK69476.1"/>
    </source>
</evidence>
<proteinExistence type="predicted"/>
<feature type="non-terminal residue" evidence="1">
    <location>
        <position position="84"/>
    </location>
</feature>
<gene>
    <name evidence="1" type="ORF">LCGC14_2933630</name>
</gene>
<comment type="caution">
    <text evidence="1">The sequence shown here is derived from an EMBL/GenBank/DDBJ whole genome shotgun (WGS) entry which is preliminary data.</text>
</comment>
<accession>A0A0F9AB68</accession>
<reference evidence="1" key="1">
    <citation type="journal article" date="2015" name="Nature">
        <title>Complex archaea that bridge the gap between prokaryotes and eukaryotes.</title>
        <authorList>
            <person name="Spang A."/>
            <person name="Saw J.H."/>
            <person name="Jorgensen S.L."/>
            <person name="Zaremba-Niedzwiedzka K."/>
            <person name="Martijn J."/>
            <person name="Lind A.E."/>
            <person name="van Eijk R."/>
            <person name="Schleper C."/>
            <person name="Guy L."/>
            <person name="Ettema T.J."/>
        </authorList>
    </citation>
    <scope>NUCLEOTIDE SEQUENCE</scope>
</reference>
<organism evidence="1">
    <name type="scientific">marine sediment metagenome</name>
    <dbReference type="NCBI Taxonomy" id="412755"/>
    <lineage>
        <taxon>unclassified sequences</taxon>
        <taxon>metagenomes</taxon>
        <taxon>ecological metagenomes</taxon>
    </lineage>
</organism>
<dbReference type="EMBL" id="LAZR01058630">
    <property type="protein sequence ID" value="KKK69476.1"/>
    <property type="molecule type" value="Genomic_DNA"/>
</dbReference>
<name>A0A0F9AB68_9ZZZZ</name>
<dbReference type="AlphaFoldDB" id="A0A0F9AB68"/>